<keyword evidence="2" id="KW-1185">Reference proteome</keyword>
<gene>
    <name evidence="1" type="ORF">J1N35_034986</name>
</gene>
<dbReference type="AlphaFoldDB" id="A0A9D3UTE6"/>
<comment type="caution">
    <text evidence="1">The sequence shown here is derived from an EMBL/GenBank/DDBJ whole genome shotgun (WGS) entry which is preliminary data.</text>
</comment>
<evidence type="ECO:0000313" key="2">
    <source>
        <dbReference type="Proteomes" id="UP000828251"/>
    </source>
</evidence>
<organism evidence="1 2">
    <name type="scientific">Gossypium stocksii</name>
    <dbReference type="NCBI Taxonomy" id="47602"/>
    <lineage>
        <taxon>Eukaryota</taxon>
        <taxon>Viridiplantae</taxon>
        <taxon>Streptophyta</taxon>
        <taxon>Embryophyta</taxon>
        <taxon>Tracheophyta</taxon>
        <taxon>Spermatophyta</taxon>
        <taxon>Magnoliopsida</taxon>
        <taxon>eudicotyledons</taxon>
        <taxon>Gunneridae</taxon>
        <taxon>Pentapetalae</taxon>
        <taxon>rosids</taxon>
        <taxon>malvids</taxon>
        <taxon>Malvales</taxon>
        <taxon>Malvaceae</taxon>
        <taxon>Malvoideae</taxon>
        <taxon>Gossypium</taxon>
    </lineage>
</organism>
<accession>A0A9D3UTE6</accession>
<dbReference type="EMBL" id="JAIQCV010000010">
    <property type="protein sequence ID" value="KAH1056921.1"/>
    <property type="molecule type" value="Genomic_DNA"/>
</dbReference>
<dbReference type="Proteomes" id="UP000828251">
    <property type="component" value="Unassembled WGS sequence"/>
</dbReference>
<sequence>MLLLRVCQVRPILYTHNSKLVNAIEKYEKKPIKLNFLYKRLEGKHTKANSRTVPTDEVGLGEAMLVPIDTNTSTLSHLAAFE</sequence>
<name>A0A9D3UTE6_9ROSI</name>
<evidence type="ECO:0000313" key="1">
    <source>
        <dbReference type="EMBL" id="KAH1056921.1"/>
    </source>
</evidence>
<reference evidence="1 2" key="1">
    <citation type="journal article" date="2021" name="Plant Biotechnol. J.">
        <title>Multi-omics assisted identification of the key and species-specific regulatory components of drought-tolerant mechanisms in Gossypium stocksii.</title>
        <authorList>
            <person name="Yu D."/>
            <person name="Ke L."/>
            <person name="Zhang D."/>
            <person name="Wu Y."/>
            <person name="Sun Y."/>
            <person name="Mei J."/>
            <person name="Sun J."/>
            <person name="Sun Y."/>
        </authorList>
    </citation>
    <scope>NUCLEOTIDE SEQUENCE [LARGE SCALE GENOMIC DNA]</scope>
    <source>
        <strain evidence="2">cv. E1</strain>
        <tissue evidence="1">Leaf</tissue>
    </source>
</reference>
<protein>
    <submittedName>
        <fullName evidence="1">Uncharacterized protein</fullName>
    </submittedName>
</protein>
<proteinExistence type="predicted"/>